<dbReference type="AlphaFoldDB" id="A0A5B7BAK9"/>
<feature type="region of interest" description="Disordered" evidence="1">
    <location>
        <begin position="1"/>
        <end position="26"/>
    </location>
</feature>
<reference evidence="2" key="1">
    <citation type="submission" date="2019-08" db="EMBL/GenBank/DDBJ databases">
        <title>Reference gene set and small RNA set construction with multiple tissues from Davidia involucrata Baill.</title>
        <authorList>
            <person name="Yang H."/>
            <person name="Zhou C."/>
            <person name="Li G."/>
            <person name="Wang J."/>
            <person name="Gao P."/>
            <person name="Wang M."/>
            <person name="Wang R."/>
            <person name="Zhao Y."/>
        </authorList>
    </citation>
    <scope>NUCLEOTIDE SEQUENCE</scope>
    <source>
        <tissue evidence="2">Mixed with DoveR01_LX</tissue>
    </source>
</reference>
<evidence type="ECO:0000313" key="2">
    <source>
        <dbReference type="EMBL" id="MPA65545.1"/>
    </source>
</evidence>
<dbReference type="EMBL" id="GHES01034986">
    <property type="protein sequence ID" value="MPA65545.1"/>
    <property type="molecule type" value="Transcribed_RNA"/>
</dbReference>
<dbReference type="PANTHER" id="PTHR33673">
    <property type="entry name" value="SUPPRESSOR SRP40-LIKE PROTEIN"/>
    <property type="match status" value="1"/>
</dbReference>
<feature type="compositionally biased region" description="Low complexity" evidence="1">
    <location>
        <begin position="15"/>
        <end position="25"/>
    </location>
</feature>
<proteinExistence type="predicted"/>
<dbReference type="PANTHER" id="PTHR33673:SF3">
    <property type="entry name" value="SUPPRESSOR SRP40-LIKE PROTEIN"/>
    <property type="match status" value="1"/>
</dbReference>
<evidence type="ECO:0000256" key="1">
    <source>
        <dbReference type="SAM" id="MobiDB-lite"/>
    </source>
</evidence>
<accession>A0A5B7BAK9</accession>
<organism evidence="2">
    <name type="scientific">Davidia involucrata</name>
    <name type="common">Dove tree</name>
    <dbReference type="NCBI Taxonomy" id="16924"/>
    <lineage>
        <taxon>Eukaryota</taxon>
        <taxon>Viridiplantae</taxon>
        <taxon>Streptophyta</taxon>
        <taxon>Embryophyta</taxon>
        <taxon>Tracheophyta</taxon>
        <taxon>Spermatophyta</taxon>
        <taxon>Magnoliopsida</taxon>
        <taxon>eudicotyledons</taxon>
        <taxon>Gunneridae</taxon>
        <taxon>Pentapetalae</taxon>
        <taxon>asterids</taxon>
        <taxon>Cornales</taxon>
        <taxon>Nyssaceae</taxon>
        <taxon>Davidia</taxon>
    </lineage>
</organism>
<gene>
    <name evidence="2" type="ORF">Din_034986</name>
</gene>
<name>A0A5B7BAK9_DAVIN</name>
<sequence length="341" mass="37262">MDYEGILAPAKKLKSSSSSSSSLDSSVEDIVFQVDPQVISKSSASIAASPEPHEDAKLLLKDDKIDESQLPLHSMSPTQSPNIQVMERPGGYDPSRIPESVFASKSPAAANEWSVTSNESLFSIHMGNNSFSKDHALLFGVDLYKSGELTKSGELIMLKPPPPLAVGSENEQKSVDVGKNFGATGVAADETMKHVPRETVDDQGEEKLPHLEVSWNSSSTSTHHHSDMSGASGQSFAFPIKKKKSAWPSCHCFNCSWTFCYCTWPSCYCSNCSWVFCYSWNSRRKIFCCSSSNILTDEGTGKGDLVKRKPEQLLTQPPASNATPKAGFKKWFSCLRCCTCC</sequence>
<protein>
    <submittedName>
        <fullName evidence="2">Uncharacterized protein</fullName>
    </submittedName>
</protein>